<evidence type="ECO:0000313" key="3">
    <source>
        <dbReference type="Proteomes" id="UP000826725"/>
    </source>
</evidence>
<keyword evidence="3" id="KW-1185">Reference proteome</keyword>
<dbReference type="Proteomes" id="UP000826725">
    <property type="component" value="Chromosome"/>
</dbReference>
<protein>
    <submittedName>
        <fullName evidence="2">Uncharacterized protein</fullName>
    </submittedName>
</protein>
<proteinExistence type="predicted"/>
<feature type="chain" id="PRO_5034073788" evidence="1">
    <location>
        <begin position="22"/>
        <end position="195"/>
    </location>
</feature>
<dbReference type="EMBL" id="AP024086">
    <property type="protein sequence ID" value="BCL59710.1"/>
    <property type="molecule type" value="Genomic_DNA"/>
</dbReference>
<reference evidence="2" key="1">
    <citation type="submission" date="2020-09" db="EMBL/GenBank/DDBJ databases">
        <title>Desulfogranum mesoprofundum gen. nov., sp. nov., a novel mesophilic, sulfate-reducing chemolithoautotroph isolated from a deep-sea hydrothermal vent chimney in the Suiyo Seamount.</title>
        <authorList>
            <person name="Hashimoto Y."/>
            <person name="Nakagawa S."/>
        </authorList>
    </citation>
    <scope>NUCLEOTIDE SEQUENCE</scope>
    <source>
        <strain evidence="2">KT2</strain>
    </source>
</reference>
<dbReference type="AlphaFoldDB" id="A0A8D5FFQ5"/>
<name>A0A8D5FFQ5_9BACT</name>
<feature type="signal peptide" evidence="1">
    <location>
        <begin position="1"/>
        <end position="21"/>
    </location>
</feature>
<evidence type="ECO:0000256" key="1">
    <source>
        <dbReference type="SAM" id="SignalP"/>
    </source>
</evidence>
<dbReference type="KEGG" id="dbk:DGMP_04030"/>
<evidence type="ECO:0000313" key="2">
    <source>
        <dbReference type="EMBL" id="BCL59710.1"/>
    </source>
</evidence>
<sequence>MKKLMLLTTIFALAYTSIATAGELQNGFMNYQWGENISQYRTLMELSTRKDIIYCSDPTVSYTIDDISINNVILGFYKDAFFAVYIGIDTPEAYNRIRYHMKQKYGLPDTKLITGFPNRHASERDRQTILKWKYKDVIIKLKTDQITGKMKLAFYYGPISNKLKTDHFDDIDETSLRFFPIDKNERPRMIPFLEF</sequence>
<keyword evidence="1" id="KW-0732">Signal</keyword>
<accession>A0A8D5FFQ5</accession>
<organism evidence="2 3">
    <name type="scientific">Desulfomarina profundi</name>
    <dbReference type="NCBI Taxonomy" id="2772557"/>
    <lineage>
        <taxon>Bacteria</taxon>
        <taxon>Pseudomonadati</taxon>
        <taxon>Thermodesulfobacteriota</taxon>
        <taxon>Desulfobulbia</taxon>
        <taxon>Desulfobulbales</taxon>
        <taxon>Desulfobulbaceae</taxon>
        <taxon>Desulfomarina</taxon>
    </lineage>
</organism>
<gene>
    <name evidence="2" type="ORF">DGMP_04030</name>
</gene>
<dbReference type="RefSeq" id="WP_228855909.1">
    <property type="nucleotide sequence ID" value="NZ_AP024086.1"/>
</dbReference>